<dbReference type="Ensembl" id="ENSMODT00000016117.3">
    <property type="protein sequence ID" value="ENSMODP00000015826.3"/>
    <property type="gene ID" value="ENSMODG00000012650.3"/>
</dbReference>
<reference evidence="2 3" key="1">
    <citation type="journal article" date="2007" name="Nature">
        <title>Genome of the marsupial Monodelphis domestica reveals innovation in non-coding sequences.</title>
        <authorList>
            <person name="Mikkelsen T.S."/>
            <person name="Wakefield M.J."/>
            <person name="Aken B."/>
            <person name="Amemiya C.T."/>
            <person name="Chang J.L."/>
            <person name="Duke S."/>
            <person name="Garber M."/>
            <person name="Gentles A.J."/>
            <person name="Goodstadt L."/>
            <person name="Heger A."/>
            <person name="Jurka J."/>
            <person name="Kamal M."/>
            <person name="Mauceli E."/>
            <person name="Searle S.M."/>
            <person name="Sharpe T."/>
            <person name="Baker M.L."/>
            <person name="Batzer M.A."/>
            <person name="Benos P.V."/>
            <person name="Belov K."/>
            <person name="Clamp M."/>
            <person name="Cook A."/>
            <person name="Cuff J."/>
            <person name="Das R."/>
            <person name="Davidow L."/>
            <person name="Deakin J.E."/>
            <person name="Fazzari M.J."/>
            <person name="Glass J.L."/>
            <person name="Grabherr M."/>
            <person name="Greally J.M."/>
            <person name="Gu W."/>
            <person name="Hore T.A."/>
            <person name="Huttley G.A."/>
            <person name="Kleber M."/>
            <person name="Jirtle R.L."/>
            <person name="Koina E."/>
            <person name="Lee J.T."/>
            <person name="Mahony S."/>
            <person name="Marra M.A."/>
            <person name="Miller R.D."/>
            <person name="Nicholls R.D."/>
            <person name="Oda M."/>
            <person name="Papenfuss A.T."/>
            <person name="Parra Z.E."/>
            <person name="Pollock D.D."/>
            <person name="Ray D.A."/>
            <person name="Schein J.E."/>
            <person name="Speed T.P."/>
            <person name="Thompson K."/>
            <person name="VandeBerg J.L."/>
            <person name="Wade C.M."/>
            <person name="Walker J.A."/>
            <person name="Waters P.D."/>
            <person name="Webber C."/>
            <person name="Weidman J.R."/>
            <person name="Xie X."/>
            <person name="Zody M.C."/>
            <person name="Baldwin J."/>
            <person name="Abdouelleil A."/>
            <person name="Abdulkadir J."/>
            <person name="Abebe A."/>
            <person name="Abera B."/>
            <person name="Abreu J."/>
            <person name="Acer S.C."/>
            <person name="Aftuck L."/>
            <person name="Alexander A."/>
            <person name="An P."/>
            <person name="Anderson E."/>
            <person name="Anderson S."/>
            <person name="Arachi H."/>
            <person name="Azer M."/>
            <person name="Bachantsang P."/>
            <person name="Barry A."/>
            <person name="Bayul T."/>
            <person name="Berlin A."/>
            <person name="Bessette D."/>
            <person name="Bloom T."/>
            <person name="Bloom T."/>
            <person name="Boguslavskiy L."/>
            <person name="Bonnet C."/>
            <person name="Boukhgalter B."/>
            <person name="Bourzgui I."/>
            <person name="Brown A."/>
            <person name="Cahill P."/>
            <person name="Channer S."/>
            <person name="Cheshatsang Y."/>
            <person name="Chuda L."/>
            <person name="Citroen M."/>
            <person name="Collymore A."/>
            <person name="Cooke P."/>
            <person name="Costello M."/>
            <person name="D'Aco K."/>
            <person name="Daza R."/>
            <person name="De Haan G."/>
            <person name="DeGray S."/>
            <person name="DeMaso C."/>
            <person name="Dhargay N."/>
            <person name="Dooley K."/>
            <person name="Dooley E."/>
            <person name="Doricent M."/>
            <person name="Dorje P."/>
            <person name="Dorjee K."/>
            <person name="Dupes A."/>
            <person name="Elong R."/>
            <person name="Falk J."/>
            <person name="Farina A."/>
            <person name="Faro S."/>
            <person name="Ferguson D."/>
            <person name="Fisher S."/>
            <person name="Foley C.D."/>
            <person name="Franke A."/>
            <person name="Friedrich D."/>
            <person name="Gadbois L."/>
            <person name="Gearin G."/>
            <person name="Gearin C.R."/>
            <person name="Giannoukos G."/>
            <person name="Goode T."/>
            <person name="Graham J."/>
            <person name="Grandbois E."/>
            <person name="Grewal S."/>
            <person name="Gyaltsen K."/>
            <person name="Hafez N."/>
            <person name="Hagos B."/>
            <person name="Hall J."/>
            <person name="Henson C."/>
            <person name="Hollinger A."/>
            <person name="Honan T."/>
            <person name="Huard M.D."/>
            <person name="Hughes L."/>
            <person name="Hurhula B."/>
            <person name="Husby M.E."/>
            <person name="Kamat A."/>
            <person name="Kanga B."/>
            <person name="Kashin S."/>
            <person name="Khazanovich D."/>
            <person name="Kisner P."/>
            <person name="Lance K."/>
            <person name="Lara M."/>
            <person name="Lee W."/>
            <person name="Lennon N."/>
            <person name="Letendre F."/>
            <person name="LeVine R."/>
            <person name="Lipovsky A."/>
            <person name="Liu X."/>
            <person name="Liu J."/>
            <person name="Liu S."/>
            <person name="Lokyitsang T."/>
            <person name="Lokyitsang Y."/>
            <person name="Lubonja R."/>
            <person name="Lui A."/>
            <person name="MacDonald P."/>
            <person name="Magnisalis V."/>
            <person name="Maru K."/>
            <person name="Matthews C."/>
            <person name="McCusker W."/>
            <person name="McDonough S."/>
            <person name="Mehta T."/>
            <person name="Meldrim J."/>
            <person name="Meneus L."/>
            <person name="Mihai O."/>
            <person name="Mihalev A."/>
            <person name="Mihova T."/>
            <person name="Mittelman R."/>
            <person name="Mlenga V."/>
            <person name="Montmayeur A."/>
            <person name="Mulrain L."/>
            <person name="Navidi A."/>
            <person name="Naylor J."/>
            <person name="Negash T."/>
            <person name="Nguyen T."/>
            <person name="Nguyen N."/>
            <person name="Nicol R."/>
            <person name="Norbu C."/>
            <person name="Norbu N."/>
            <person name="Novod N."/>
            <person name="O'Neill B."/>
            <person name="Osman S."/>
            <person name="Markiewicz E."/>
            <person name="Oyono O.L."/>
            <person name="Patti C."/>
            <person name="Phunkhang P."/>
            <person name="Pierre F."/>
            <person name="Priest M."/>
            <person name="Raghuraman S."/>
            <person name="Rege F."/>
            <person name="Reyes R."/>
            <person name="Rise C."/>
            <person name="Rogov P."/>
            <person name="Ross K."/>
            <person name="Ryan E."/>
            <person name="Settipalli S."/>
            <person name="Shea T."/>
            <person name="Sherpa N."/>
            <person name="Shi L."/>
            <person name="Shih D."/>
            <person name="Sparrow T."/>
            <person name="Spaulding J."/>
            <person name="Stalker J."/>
            <person name="Stange-Thomann N."/>
            <person name="Stavropoulos S."/>
            <person name="Stone C."/>
            <person name="Strader C."/>
            <person name="Tesfaye S."/>
            <person name="Thomson T."/>
            <person name="Thoulutsang Y."/>
            <person name="Thoulutsang D."/>
            <person name="Topham K."/>
            <person name="Topping I."/>
            <person name="Tsamla T."/>
            <person name="Vassiliev H."/>
            <person name="Vo A."/>
            <person name="Wangchuk T."/>
            <person name="Wangdi T."/>
            <person name="Weiand M."/>
            <person name="Wilkinson J."/>
            <person name="Wilson A."/>
            <person name="Yadav S."/>
            <person name="Young G."/>
            <person name="Yu Q."/>
            <person name="Zembek L."/>
            <person name="Zhong D."/>
            <person name="Zimmer A."/>
            <person name="Zwirko Z."/>
            <person name="Jaffe D.B."/>
            <person name="Alvarez P."/>
            <person name="Brockman W."/>
            <person name="Butler J."/>
            <person name="Chin C."/>
            <person name="Gnerre S."/>
            <person name="MacCallum I."/>
            <person name="Graves J.A."/>
            <person name="Ponting C.P."/>
            <person name="Breen M."/>
            <person name="Samollow P.B."/>
            <person name="Lander E.S."/>
            <person name="Lindblad-Toh K."/>
        </authorList>
    </citation>
    <scope>NUCLEOTIDE SEQUENCE [LARGE SCALE GENOMIC DNA]</scope>
</reference>
<sequence>MAWTPLYSLQRLWGETTWAVVTQEPSLTVIPGGNITMTCSSSTGAITTGNYPTLFQQKPGRSPKRLIYNSHVDSGVPALFSGSLLGDKAALTIKRAQPGDEAITVPCNYSGSRHSGDMGTVPQKPRPTKTKESLCPQADPSTITPPHA</sequence>
<proteinExistence type="predicted"/>
<evidence type="ECO:0000256" key="1">
    <source>
        <dbReference type="SAM" id="MobiDB-lite"/>
    </source>
</evidence>
<dbReference type="GeneTree" id="ENSGT00940000162204"/>
<dbReference type="HOGENOM" id="CLU_077975_4_0_1"/>
<evidence type="ECO:0008006" key="4">
    <source>
        <dbReference type="Google" id="ProtNLM"/>
    </source>
</evidence>
<dbReference type="InParanoid" id="F6WDQ6"/>
<reference evidence="2" key="2">
    <citation type="submission" date="2025-08" db="UniProtKB">
        <authorList>
            <consortium name="Ensembl"/>
        </authorList>
    </citation>
    <scope>IDENTIFICATION</scope>
</reference>
<dbReference type="Gene3D" id="2.60.40.10">
    <property type="entry name" value="Immunoglobulins"/>
    <property type="match status" value="1"/>
</dbReference>
<dbReference type="AlphaFoldDB" id="F6WDQ6"/>
<dbReference type="InterPro" id="IPR050150">
    <property type="entry name" value="IgV_Light_Chain"/>
</dbReference>
<feature type="region of interest" description="Disordered" evidence="1">
    <location>
        <begin position="102"/>
        <end position="148"/>
    </location>
</feature>
<reference evidence="2" key="3">
    <citation type="submission" date="2025-09" db="UniProtKB">
        <authorList>
            <consortium name="Ensembl"/>
        </authorList>
    </citation>
    <scope>IDENTIFICATION</scope>
</reference>
<dbReference type="PANTHER" id="PTHR23267">
    <property type="entry name" value="IMMUNOGLOBULIN LIGHT CHAIN"/>
    <property type="match status" value="1"/>
</dbReference>
<organism evidence="2 3">
    <name type="scientific">Monodelphis domestica</name>
    <name type="common">Gray short-tailed opossum</name>
    <dbReference type="NCBI Taxonomy" id="13616"/>
    <lineage>
        <taxon>Eukaryota</taxon>
        <taxon>Metazoa</taxon>
        <taxon>Chordata</taxon>
        <taxon>Craniata</taxon>
        <taxon>Vertebrata</taxon>
        <taxon>Euteleostomi</taxon>
        <taxon>Mammalia</taxon>
        <taxon>Metatheria</taxon>
        <taxon>Didelphimorphia</taxon>
        <taxon>Didelphidae</taxon>
        <taxon>Monodelphis</taxon>
    </lineage>
</organism>
<dbReference type="Proteomes" id="UP000002280">
    <property type="component" value="Chromosome 3"/>
</dbReference>
<evidence type="ECO:0000313" key="2">
    <source>
        <dbReference type="Ensembl" id="ENSMODP00000015826.3"/>
    </source>
</evidence>
<dbReference type="STRING" id="13616.ENSMODP00000015826"/>
<dbReference type="GO" id="GO:0006955">
    <property type="term" value="P:immune response"/>
    <property type="evidence" value="ECO:0000318"/>
    <property type="project" value="GO_Central"/>
</dbReference>
<dbReference type="InterPro" id="IPR036179">
    <property type="entry name" value="Ig-like_dom_sf"/>
</dbReference>
<dbReference type="InterPro" id="IPR013783">
    <property type="entry name" value="Ig-like_fold"/>
</dbReference>
<protein>
    <recommendedName>
        <fullName evidence="4">Immunoglobulin V-set domain-containing protein</fullName>
    </recommendedName>
</protein>
<dbReference type="Bgee" id="ENSMODG00000012650">
    <property type="expression patterns" value="Expressed in ovary and 1 other cell type or tissue"/>
</dbReference>
<dbReference type="GO" id="GO:0019814">
    <property type="term" value="C:immunoglobulin complex"/>
    <property type="evidence" value="ECO:0000318"/>
    <property type="project" value="GO_Central"/>
</dbReference>
<dbReference type="SUPFAM" id="SSF48726">
    <property type="entry name" value="Immunoglobulin"/>
    <property type="match status" value="1"/>
</dbReference>
<feature type="compositionally biased region" description="Polar residues" evidence="1">
    <location>
        <begin position="139"/>
        <end position="148"/>
    </location>
</feature>
<accession>F6WDQ6</accession>
<name>F6WDQ6_MONDO</name>
<keyword evidence="3" id="KW-1185">Reference proteome</keyword>
<evidence type="ECO:0000313" key="3">
    <source>
        <dbReference type="Proteomes" id="UP000002280"/>
    </source>
</evidence>
<dbReference type="eggNOG" id="ENOG502RYIN">
    <property type="taxonomic scope" value="Eukaryota"/>
</dbReference>